<evidence type="ECO:0000313" key="3">
    <source>
        <dbReference type="Proteomes" id="UP000355989"/>
    </source>
</evidence>
<comment type="caution">
    <text evidence="2">The sequence shown here is derived from an EMBL/GenBank/DDBJ whole genome shotgun (WGS) entry which is preliminary data.</text>
</comment>
<evidence type="ECO:0000313" key="2">
    <source>
        <dbReference type="EMBL" id="EAE1096511.1"/>
    </source>
</evidence>
<proteinExistence type="predicted"/>
<protein>
    <recommendedName>
        <fullName evidence="4">DUF4352 domain-containing protein</fullName>
    </recommendedName>
</protein>
<reference evidence="2 3" key="1">
    <citation type="submission" date="2018-06" db="EMBL/GenBank/DDBJ databases">
        <authorList>
            <consortium name="GenomeTrakr: Next Generation Sequencing Network for Food Pathogen Tracability"/>
        </authorList>
    </citation>
    <scope>NUCLEOTIDE SEQUENCE [LARGE SCALE GENOMIC DNA]</scope>
    <source>
        <strain evidence="2 3">FLAG-78586</strain>
    </source>
</reference>
<keyword evidence="1" id="KW-0732">Signal</keyword>
<accession>A0A3T2CQN0</accession>
<feature type="signal peptide" evidence="1">
    <location>
        <begin position="1"/>
        <end position="25"/>
    </location>
</feature>
<evidence type="ECO:0000256" key="1">
    <source>
        <dbReference type="SAM" id="SignalP"/>
    </source>
</evidence>
<dbReference type="Proteomes" id="UP000355989">
    <property type="component" value="Unassembled WGS sequence"/>
</dbReference>
<dbReference type="PROSITE" id="PS51257">
    <property type="entry name" value="PROKAR_LIPOPROTEIN"/>
    <property type="match status" value="1"/>
</dbReference>
<sequence>MNYKVVLSMLLVAMVVLVGCGQTSSNVEIEQKESSKKNTVKVITPPVLIKDGVTQEGDQKAIEDAQKFVAEKSTTAEGELGMNVVEIVSIDGGKPSKYAFFQVLENRSNNELSNVEMYFTITNKLTQNVIYNNERVFLSKEDYGVVKPNEAVPFKVAIPDEEGITKGITPKDYTFEWEVTNADIK</sequence>
<evidence type="ECO:0008006" key="4">
    <source>
        <dbReference type="Google" id="ProtNLM"/>
    </source>
</evidence>
<dbReference type="AlphaFoldDB" id="A0A3T2CQN0"/>
<gene>
    <name evidence="2" type="ORF">APD94_11120</name>
</gene>
<feature type="chain" id="PRO_5043188971" description="DUF4352 domain-containing protein" evidence="1">
    <location>
        <begin position="26"/>
        <end position="185"/>
    </location>
</feature>
<dbReference type="EMBL" id="AAAQOE010000003">
    <property type="protein sequence ID" value="EAE1096511.1"/>
    <property type="molecule type" value="Genomic_DNA"/>
</dbReference>
<dbReference type="RefSeq" id="WP_003721690.1">
    <property type="nucleotide sequence ID" value="NZ_CP019617.1"/>
</dbReference>
<name>A0A3T2CQN0_LISMN</name>
<organism evidence="2 3">
    <name type="scientific">Listeria monocytogenes</name>
    <dbReference type="NCBI Taxonomy" id="1639"/>
    <lineage>
        <taxon>Bacteria</taxon>
        <taxon>Bacillati</taxon>
        <taxon>Bacillota</taxon>
        <taxon>Bacilli</taxon>
        <taxon>Bacillales</taxon>
        <taxon>Listeriaceae</taxon>
        <taxon>Listeria</taxon>
    </lineage>
</organism>